<keyword evidence="8" id="KW-1185">Reference proteome</keyword>
<dbReference type="PROSITE" id="PS00455">
    <property type="entry name" value="AMP_BINDING"/>
    <property type="match status" value="1"/>
</dbReference>
<dbReference type="InterPro" id="IPR036291">
    <property type="entry name" value="NAD(P)-bd_dom_sf"/>
</dbReference>
<dbReference type="PIRSF" id="PIRSF001617">
    <property type="entry name" value="Alpha-AR"/>
    <property type="match status" value="1"/>
</dbReference>
<dbReference type="PANTHER" id="PTHR44845:SF4">
    <property type="entry name" value="NONRIBOSOMAL PEPTIDE SYNTHASE INPA"/>
    <property type="match status" value="1"/>
</dbReference>
<dbReference type="SUPFAM" id="SSF47336">
    <property type="entry name" value="ACP-like"/>
    <property type="match status" value="1"/>
</dbReference>
<feature type="domain" description="AMP-dependent synthetase/ligase" evidence="4">
    <location>
        <begin position="73"/>
        <end position="410"/>
    </location>
</feature>
<dbReference type="AlphaFoldDB" id="A0A9P7YBT2"/>
<dbReference type="InterPro" id="IPR000873">
    <property type="entry name" value="AMP-dep_synth/lig_dom"/>
</dbReference>
<protein>
    <recommendedName>
        <fullName evidence="9">Carrier domain-containing protein</fullName>
    </recommendedName>
</protein>
<evidence type="ECO:0000256" key="2">
    <source>
        <dbReference type="ARBA" id="ARBA00022553"/>
    </source>
</evidence>
<dbReference type="Gene3D" id="3.40.50.720">
    <property type="entry name" value="NAD(P)-binding Rossmann-like Domain"/>
    <property type="match status" value="1"/>
</dbReference>
<reference evidence="7" key="1">
    <citation type="journal article" date="2021" name="IMA Fungus">
        <title>Genomic characterization of three marine fungi, including Emericellopsis atlantica sp. nov. with signatures of a generalist lifestyle and marine biomass degradation.</title>
        <authorList>
            <person name="Hagestad O.C."/>
            <person name="Hou L."/>
            <person name="Andersen J.H."/>
            <person name="Hansen E.H."/>
            <person name="Altermark B."/>
            <person name="Li C."/>
            <person name="Kuhnert E."/>
            <person name="Cox R.J."/>
            <person name="Crous P.W."/>
            <person name="Spatafora J.W."/>
            <person name="Lail K."/>
            <person name="Amirebrahimi M."/>
            <person name="Lipzen A."/>
            <person name="Pangilinan J."/>
            <person name="Andreopoulos W."/>
            <person name="Hayes R.D."/>
            <person name="Ng V."/>
            <person name="Grigoriev I.V."/>
            <person name="Jackson S.A."/>
            <person name="Sutton T.D.S."/>
            <person name="Dobson A.D.W."/>
            <person name="Rama T."/>
        </authorList>
    </citation>
    <scope>NUCLEOTIDE SEQUENCE</scope>
    <source>
        <strain evidence="7">TRa018bII</strain>
    </source>
</reference>
<evidence type="ECO:0000256" key="1">
    <source>
        <dbReference type="ARBA" id="ARBA00022450"/>
    </source>
</evidence>
<dbReference type="GO" id="GO:0016874">
    <property type="term" value="F:ligase activity"/>
    <property type="evidence" value="ECO:0007669"/>
    <property type="project" value="UniProtKB-KW"/>
</dbReference>
<evidence type="ECO:0000259" key="4">
    <source>
        <dbReference type="Pfam" id="PF00501"/>
    </source>
</evidence>
<dbReference type="InterPro" id="IPR045851">
    <property type="entry name" value="AMP-bd_C_sf"/>
</dbReference>
<dbReference type="InterPro" id="IPR036736">
    <property type="entry name" value="ACP-like_sf"/>
</dbReference>
<accession>A0A9P7YBT2</accession>
<gene>
    <name evidence="7" type="ORF">BJ875DRAFT_384242</name>
</gene>
<dbReference type="EMBL" id="MU251640">
    <property type="protein sequence ID" value="KAG9230845.1"/>
    <property type="molecule type" value="Genomic_DNA"/>
</dbReference>
<name>A0A9P7YBT2_9HELO</name>
<evidence type="ECO:0000313" key="7">
    <source>
        <dbReference type="EMBL" id="KAG9230845.1"/>
    </source>
</evidence>
<dbReference type="PANTHER" id="PTHR44845">
    <property type="entry name" value="CARRIER DOMAIN-CONTAINING PROTEIN"/>
    <property type="match status" value="1"/>
</dbReference>
<dbReference type="SUPFAM" id="SSF56801">
    <property type="entry name" value="Acetyl-CoA synthetase-like"/>
    <property type="match status" value="1"/>
</dbReference>
<evidence type="ECO:0008006" key="9">
    <source>
        <dbReference type="Google" id="ProtNLM"/>
    </source>
</evidence>
<dbReference type="Gene3D" id="3.30.300.30">
    <property type="match status" value="1"/>
</dbReference>
<dbReference type="Gene3D" id="1.10.1200.10">
    <property type="entry name" value="ACP-like"/>
    <property type="match status" value="1"/>
</dbReference>
<sequence>MHLSYVGSILTTATATNVAYTFKKAIDRILESADRSVASLDLLTQLDLERVKGWNTHFPEAIDACVHDLLLNHAAASPGSPAICCWDGDLTYEELDKLSAPLACYLISRGVRNETLVPVCFNKSMYAIVCMVAVLRAGGAFVPMDPAHPPSRLQTIAQNTNARLILASPETSILFSGLVSQTITVSGPFLASLSEPLNVLPVNVRTYNAAFVLFTSGSTGEPKGIVQEHASVCTSSLAHGRTLNMTPKSRVFQYAAYTFDVSMMDIFTTLIYGGCVCIPSEEDRRSNIVGSINTMQVNWVLFTPSVAGLLSPEEVPTLETLVLGGEAITQECILRWAHKLRLFNCYGPCECAAATILEISPGSGKISGIGRTFGCGISWVVDTRDHNILVPIGAIGELAVEGPTLARGYLNDMEKTKSSFVKSPKWPSQIAGSRTRRLYKTGDLVRYLSDGSLEFVGRKDLQIKVRGQRVEIGEVEHYISIFAGVSLSTVISPKTGPYATKLVGVLQLLHPGSENTTERRQLQLLEKHHVKITKFSSERLTSYLKAKLPSYMIPNHWLLVERIPLSVSGKIDRKAVGLWLASLYYPTEDMTIENDHRNREISPDDSIAFKLSSKLKSLMCPKGIQLPSELLGQDWQLENAGIDSIQIISLIIFIKQEFNIKLQVGVLLRSTATIRTIAQHIQGLQARSSLQMVETVASIDVQFQEYKKEMSIHSWSKSPIVQNVLLTGATGFLGSQILKQLCKRNEIEKIIVHVRAKSVSHGMERIRRSATVAGWWSESYIRKIEVWIGNLDRPRLGLLPEQWDRLTGSAPSCNRIHGIIHNGATVHWNNEFSSLRAANVDSTLELVRVIDENPFILKLVYVSGGYHGTLAASRHILKGQTDVLATGYSQTKFISQLIVQEYSQTSVRNQQRVAVVKPGLIIGTLDEGIANVDDFLWRLAASCIEIGSYNEADADCWLFISDVGHVASAIINSCVATSDQVSSSEVDIFDGLLVRDFWSVLRECGFKLDPLPQPAWMSALQADIELRRERHLLWPVLQTLESDHGRMGVPLQNVPHTAQNHDAPNSTRIKSAIQKNVEYLRGIGFLKTADQDSRRPQFEHAIHRPEETFTRSRRVDTYCYRA</sequence>
<keyword evidence="1" id="KW-0596">Phosphopantetheine</keyword>
<dbReference type="FunFam" id="3.40.50.12780:FF:000014">
    <property type="entry name" value="Nonribosomal peptide synthetase 1"/>
    <property type="match status" value="1"/>
</dbReference>
<dbReference type="InterPro" id="IPR013120">
    <property type="entry name" value="FAR_NAD-bd"/>
</dbReference>
<keyword evidence="2" id="KW-0597">Phosphoprotein</keyword>
<dbReference type="Pfam" id="PF00550">
    <property type="entry name" value="PP-binding"/>
    <property type="match status" value="1"/>
</dbReference>
<dbReference type="InterPro" id="IPR010080">
    <property type="entry name" value="Thioester_reductase-like_dom"/>
</dbReference>
<dbReference type="Pfam" id="PF00501">
    <property type="entry name" value="AMP-binding"/>
    <property type="match status" value="1"/>
</dbReference>
<evidence type="ECO:0000256" key="3">
    <source>
        <dbReference type="ARBA" id="ARBA00022598"/>
    </source>
</evidence>
<dbReference type="Proteomes" id="UP000824998">
    <property type="component" value="Unassembled WGS sequence"/>
</dbReference>
<keyword evidence="3" id="KW-0436">Ligase</keyword>
<dbReference type="InterPro" id="IPR020845">
    <property type="entry name" value="AMP-binding_CS"/>
</dbReference>
<feature type="domain" description="Thioester reductase (TE)" evidence="6">
    <location>
        <begin position="726"/>
        <end position="969"/>
    </location>
</feature>
<evidence type="ECO:0000259" key="5">
    <source>
        <dbReference type="Pfam" id="PF00550"/>
    </source>
</evidence>
<feature type="domain" description="Carrier" evidence="5">
    <location>
        <begin position="634"/>
        <end position="681"/>
    </location>
</feature>
<dbReference type="InterPro" id="IPR042099">
    <property type="entry name" value="ANL_N_sf"/>
</dbReference>
<dbReference type="InterPro" id="IPR010071">
    <property type="entry name" value="AA_adenyl_dom"/>
</dbReference>
<organism evidence="7 8">
    <name type="scientific">Amylocarpus encephaloides</name>
    <dbReference type="NCBI Taxonomy" id="45428"/>
    <lineage>
        <taxon>Eukaryota</taxon>
        <taxon>Fungi</taxon>
        <taxon>Dikarya</taxon>
        <taxon>Ascomycota</taxon>
        <taxon>Pezizomycotina</taxon>
        <taxon>Leotiomycetes</taxon>
        <taxon>Helotiales</taxon>
        <taxon>Helotiales incertae sedis</taxon>
        <taxon>Amylocarpus</taxon>
    </lineage>
</organism>
<proteinExistence type="predicted"/>
<dbReference type="InterPro" id="IPR009081">
    <property type="entry name" value="PP-bd_ACP"/>
</dbReference>
<comment type="caution">
    <text evidence="7">The sequence shown here is derived from an EMBL/GenBank/DDBJ whole genome shotgun (WGS) entry which is preliminary data.</text>
</comment>
<evidence type="ECO:0000313" key="8">
    <source>
        <dbReference type="Proteomes" id="UP000824998"/>
    </source>
</evidence>
<evidence type="ECO:0000259" key="6">
    <source>
        <dbReference type="Pfam" id="PF07993"/>
    </source>
</evidence>
<dbReference type="Gene3D" id="3.40.50.12780">
    <property type="entry name" value="N-terminal domain of ligase-like"/>
    <property type="match status" value="1"/>
</dbReference>
<dbReference type="NCBIfam" id="TIGR01733">
    <property type="entry name" value="AA-adenyl-dom"/>
    <property type="match status" value="1"/>
</dbReference>
<dbReference type="Pfam" id="PF07993">
    <property type="entry name" value="NAD_binding_4"/>
    <property type="match status" value="1"/>
</dbReference>
<dbReference type="OrthoDB" id="416786at2759"/>
<dbReference type="NCBIfam" id="TIGR01746">
    <property type="entry name" value="Thioester-redct"/>
    <property type="match status" value="1"/>
</dbReference>
<dbReference type="CDD" id="cd05918">
    <property type="entry name" value="A_NRPS_SidN3_like"/>
    <property type="match status" value="1"/>
</dbReference>
<dbReference type="SUPFAM" id="SSF51735">
    <property type="entry name" value="NAD(P)-binding Rossmann-fold domains"/>
    <property type="match status" value="1"/>
</dbReference>